<name>A0ABP5VH37_9ACTN</name>
<evidence type="ECO:0000313" key="10">
    <source>
        <dbReference type="EMBL" id="GAA2400363.1"/>
    </source>
</evidence>
<keyword evidence="2" id="KW-0813">Transport</keyword>
<dbReference type="Gene3D" id="1.20.1740.10">
    <property type="entry name" value="Amino acid/polyamine transporter I"/>
    <property type="match status" value="1"/>
</dbReference>
<feature type="transmembrane region" description="Helical" evidence="8">
    <location>
        <begin position="236"/>
        <end position="255"/>
    </location>
</feature>
<feature type="domain" description="Amino acid permease/ SLC12A" evidence="9">
    <location>
        <begin position="13"/>
        <end position="437"/>
    </location>
</feature>
<feature type="transmembrane region" description="Helical" evidence="8">
    <location>
        <begin position="354"/>
        <end position="378"/>
    </location>
</feature>
<feature type="transmembrane region" description="Helical" evidence="8">
    <location>
        <begin position="152"/>
        <end position="173"/>
    </location>
</feature>
<feature type="transmembrane region" description="Helical" evidence="8">
    <location>
        <begin position="275"/>
        <end position="295"/>
    </location>
</feature>
<evidence type="ECO:0000256" key="8">
    <source>
        <dbReference type="SAM" id="Phobius"/>
    </source>
</evidence>
<dbReference type="PANTHER" id="PTHR43495:SF5">
    <property type="entry name" value="GAMMA-AMINOBUTYRIC ACID PERMEASE"/>
    <property type="match status" value="1"/>
</dbReference>
<dbReference type="InterPro" id="IPR004841">
    <property type="entry name" value="AA-permease/SLC12A_dom"/>
</dbReference>
<evidence type="ECO:0000256" key="5">
    <source>
        <dbReference type="ARBA" id="ARBA00022989"/>
    </source>
</evidence>
<sequence length="472" mass="50256">MSPPPEKPLQPRHITMITLGGMLGAGLFVGSGAAINLVGPGILICYVLSGLLLILVMRMLAELAADNPNSGSFSTYAEQVFGQWAGSVVGWLYWWFWVVIIAFEASAGASIVHDWMPAVPQWTIALLLMAALTLTNLWSVRSYGEFEFWFAGIKVAAIIAFIAIGVIVLVGLFPGHPSPGLANLTGHGGFLPHGTGSIAKGMLIVFLTFIGPEMVSIAAAESDEPARAIRRTTNSIIWRILFFYTGSIGIAVTLLPWNSSGIGESPYVAVLDWTGFPSAGAVMAVVVLTAVLSCLNSGLYTASRMVFSLAERGQAPAALARLSGRRVPRPAILASVAVGFVGVIFNYLSPDRVFLFLLNSSSATALFVYIAIGVTQIVSRYRVRKRGTEQALTIRMWCFPWLSLLAVAAMVYIIVAMLADPSVRSQIVAALVVAAVFVAFSGLNRFRSGPRTTPGTGASPSAHPESGAEHVR</sequence>
<evidence type="ECO:0000256" key="3">
    <source>
        <dbReference type="ARBA" id="ARBA00022692"/>
    </source>
</evidence>
<evidence type="ECO:0000256" key="6">
    <source>
        <dbReference type="ARBA" id="ARBA00023136"/>
    </source>
</evidence>
<dbReference type="Proteomes" id="UP001501231">
    <property type="component" value="Unassembled WGS sequence"/>
</dbReference>
<comment type="caution">
    <text evidence="10">The sequence shown here is derived from an EMBL/GenBank/DDBJ whole genome shotgun (WGS) entry which is preliminary data.</text>
</comment>
<keyword evidence="3 8" id="KW-0812">Transmembrane</keyword>
<evidence type="ECO:0000259" key="9">
    <source>
        <dbReference type="Pfam" id="PF00324"/>
    </source>
</evidence>
<feature type="transmembrane region" description="Helical" evidence="8">
    <location>
        <begin position="41"/>
        <end position="61"/>
    </location>
</feature>
<evidence type="ECO:0000256" key="1">
    <source>
        <dbReference type="ARBA" id="ARBA00004141"/>
    </source>
</evidence>
<feature type="transmembrane region" description="Helical" evidence="8">
    <location>
        <begin position="425"/>
        <end position="443"/>
    </location>
</feature>
<keyword evidence="6 8" id="KW-0472">Membrane</keyword>
<protein>
    <submittedName>
        <fullName evidence="10">GABA permease</fullName>
    </submittedName>
</protein>
<feature type="compositionally biased region" description="Polar residues" evidence="7">
    <location>
        <begin position="450"/>
        <end position="459"/>
    </location>
</feature>
<feature type="transmembrane region" description="Helical" evidence="8">
    <location>
        <begin position="122"/>
        <end position="140"/>
    </location>
</feature>
<keyword evidence="11" id="KW-1185">Reference proteome</keyword>
<feature type="transmembrane region" description="Helical" evidence="8">
    <location>
        <begin position="399"/>
        <end position="419"/>
    </location>
</feature>
<feature type="transmembrane region" description="Helical" evidence="8">
    <location>
        <begin position="12"/>
        <end position="35"/>
    </location>
</feature>
<dbReference type="PIRSF" id="PIRSF006060">
    <property type="entry name" value="AA_transporter"/>
    <property type="match status" value="1"/>
</dbReference>
<feature type="transmembrane region" description="Helical" evidence="8">
    <location>
        <begin position="81"/>
        <end position="102"/>
    </location>
</feature>
<dbReference type="EMBL" id="BAAARW010000002">
    <property type="protein sequence ID" value="GAA2400363.1"/>
    <property type="molecule type" value="Genomic_DNA"/>
</dbReference>
<organism evidence="10 11">
    <name type="scientific">Actinomadura vinacea</name>
    <dbReference type="NCBI Taxonomy" id="115336"/>
    <lineage>
        <taxon>Bacteria</taxon>
        <taxon>Bacillati</taxon>
        <taxon>Actinomycetota</taxon>
        <taxon>Actinomycetes</taxon>
        <taxon>Streptosporangiales</taxon>
        <taxon>Thermomonosporaceae</taxon>
        <taxon>Actinomadura</taxon>
    </lineage>
</organism>
<feature type="transmembrane region" description="Helical" evidence="8">
    <location>
        <begin position="331"/>
        <end position="348"/>
    </location>
</feature>
<evidence type="ECO:0000256" key="7">
    <source>
        <dbReference type="SAM" id="MobiDB-lite"/>
    </source>
</evidence>
<comment type="subcellular location">
    <subcellularLocation>
        <location evidence="1">Membrane</location>
        <topology evidence="1">Multi-pass membrane protein</topology>
    </subcellularLocation>
</comment>
<evidence type="ECO:0000256" key="4">
    <source>
        <dbReference type="ARBA" id="ARBA00022970"/>
    </source>
</evidence>
<evidence type="ECO:0000313" key="11">
    <source>
        <dbReference type="Proteomes" id="UP001501231"/>
    </source>
</evidence>
<keyword evidence="4" id="KW-0029">Amino-acid transport</keyword>
<feature type="transmembrane region" description="Helical" evidence="8">
    <location>
        <begin position="193"/>
        <end position="215"/>
    </location>
</feature>
<keyword evidence="5 8" id="KW-1133">Transmembrane helix</keyword>
<evidence type="ECO:0000256" key="2">
    <source>
        <dbReference type="ARBA" id="ARBA00022448"/>
    </source>
</evidence>
<dbReference type="RefSeq" id="WP_344586614.1">
    <property type="nucleotide sequence ID" value="NZ_BAAARW010000002.1"/>
</dbReference>
<proteinExistence type="predicted"/>
<feature type="region of interest" description="Disordered" evidence="7">
    <location>
        <begin position="450"/>
        <end position="472"/>
    </location>
</feature>
<dbReference type="Pfam" id="PF00324">
    <property type="entry name" value="AA_permease"/>
    <property type="match status" value="1"/>
</dbReference>
<dbReference type="PANTHER" id="PTHR43495">
    <property type="entry name" value="GABA PERMEASE"/>
    <property type="match status" value="1"/>
</dbReference>
<gene>
    <name evidence="10" type="primary">gabP</name>
    <name evidence="10" type="ORF">GCM10010191_04390</name>
</gene>
<reference evidence="11" key="1">
    <citation type="journal article" date="2019" name="Int. J. Syst. Evol. Microbiol.">
        <title>The Global Catalogue of Microorganisms (GCM) 10K type strain sequencing project: providing services to taxonomists for standard genome sequencing and annotation.</title>
        <authorList>
            <consortium name="The Broad Institute Genomics Platform"/>
            <consortium name="The Broad Institute Genome Sequencing Center for Infectious Disease"/>
            <person name="Wu L."/>
            <person name="Ma J."/>
        </authorList>
    </citation>
    <scope>NUCLEOTIDE SEQUENCE [LARGE SCALE GENOMIC DNA]</scope>
    <source>
        <strain evidence="11">JCM 3325</strain>
    </source>
</reference>
<accession>A0ABP5VH37</accession>